<dbReference type="InterPro" id="IPR036526">
    <property type="entry name" value="C-N_Hydrolase_sf"/>
</dbReference>
<protein>
    <recommendedName>
        <fullName evidence="9">Apolipoprotein N-acyltransferase</fullName>
        <shortName evidence="9">ALP N-acyltransferase</shortName>
        <ecNumber evidence="9">2.3.1.269</ecNumber>
    </recommendedName>
</protein>
<dbReference type="UniPathway" id="UPA00666"/>
<dbReference type="RefSeq" id="WP_020876860.1">
    <property type="nucleotide sequence ID" value="NZ_ATHJ01000094.1"/>
</dbReference>
<dbReference type="PROSITE" id="PS50263">
    <property type="entry name" value="CN_HYDROLASE"/>
    <property type="match status" value="1"/>
</dbReference>
<dbReference type="Proteomes" id="UP000014977">
    <property type="component" value="Unassembled WGS sequence"/>
</dbReference>
<comment type="catalytic activity">
    <reaction evidence="9">
        <text>N-terminal S-1,2-diacyl-sn-glyceryl-L-cysteinyl-[lipoprotein] + a glycerophospholipid = N-acyl-S-1,2-diacyl-sn-glyceryl-L-cysteinyl-[lipoprotein] + a 2-acyl-sn-glycero-3-phospholipid + H(+)</text>
        <dbReference type="Rhea" id="RHEA:48228"/>
        <dbReference type="Rhea" id="RHEA-COMP:14681"/>
        <dbReference type="Rhea" id="RHEA-COMP:14684"/>
        <dbReference type="ChEBI" id="CHEBI:15378"/>
        <dbReference type="ChEBI" id="CHEBI:136912"/>
        <dbReference type="ChEBI" id="CHEBI:140656"/>
        <dbReference type="ChEBI" id="CHEBI:140657"/>
        <dbReference type="ChEBI" id="CHEBI:140660"/>
        <dbReference type="EC" id="2.3.1.269"/>
    </reaction>
</comment>
<dbReference type="InterPro" id="IPR003010">
    <property type="entry name" value="C-N_Hydrolase"/>
</dbReference>
<comment type="similarity">
    <text evidence="2 9">Belongs to the CN hydrolase family. Apolipoprotein N-acyltransferase subfamily.</text>
</comment>
<dbReference type="PANTHER" id="PTHR38686">
    <property type="entry name" value="APOLIPOPROTEIN N-ACYLTRANSFERASE"/>
    <property type="match status" value="1"/>
</dbReference>
<dbReference type="STRING" id="897.B2D07_04490"/>
<dbReference type="GO" id="GO:0042158">
    <property type="term" value="P:lipoprotein biosynthetic process"/>
    <property type="evidence" value="ECO:0007669"/>
    <property type="project" value="UniProtKB-UniRule"/>
</dbReference>
<feature type="transmembrane region" description="Helical" evidence="9">
    <location>
        <begin position="94"/>
        <end position="115"/>
    </location>
</feature>
<dbReference type="Pfam" id="PF20154">
    <property type="entry name" value="LNT_N"/>
    <property type="match status" value="1"/>
</dbReference>
<keyword evidence="3 9" id="KW-1003">Cell membrane</keyword>
<comment type="pathway">
    <text evidence="9">Protein modification; lipoprotein biosynthesis (N-acyl transfer).</text>
</comment>
<dbReference type="SUPFAM" id="SSF56317">
    <property type="entry name" value="Carbon-nitrogen hydrolase"/>
    <property type="match status" value="1"/>
</dbReference>
<dbReference type="HAMAP" id="MF_01148">
    <property type="entry name" value="Lnt"/>
    <property type="match status" value="1"/>
</dbReference>
<evidence type="ECO:0000256" key="4">
    <source>
        <dbReference type="ARBA" id="ARBA00022679"/>
    </source>
</evidence>
<feature type="transmembrane region" description="Helical" evidence="9">
    <location>
        <begin position="127"/>
        <end position="145"/>
    </location>
</feature>
<feature type="transmembrane region" description="Helical" evidence="9">
    <location>
        <begin position="200"/>
        <end position="220"/>
    </location>
</feature>
<dbReference type="Gene3D" id="3.60.110.10">
    <property type="entry name" value="Carbon-nitrogen hydrolase"/>
    <property type="match status" value="1"/>
</dbReference>
<gene>
    <name evidence="9" type="primary">lnt</name>
    <name evidence="11" type="ORF">dsmv_0198</name>
</gene>
<dbReference type="NCBIfam" id="TIGR00546">
    <property type="entry name" value="lnt"/>
    <property type="match status" value="1"/>
</dbReference>
<feature type="domain" description="CN hydrolase" evidence="10">
    <location>
        <begin position="243"/>
        <end position="497"/>
    </location>
</feature>
<dbReference type="InterPro" id="IPR004563">
    <property type="entry name" value="Apolipo_AcylTrfase"/>
</dbReference>
<keyword evidence="5 9" id="KW-0812">Transmembrane</keyword>
<feature type="transmembrane region" description="Helical" evidence="9">
    <location>
        <begin position="65"/>
        <end position="82"/>
    </location>
</feature>
<evidence type="ECO:0000256" key="8">
    <source>
        <dbReference type="ARBA" id="ARBA00023315"/>
    </source>
</evidence>
<comment type="subcellular location">
    <subcellularLocation>
        <location evidence="1 9">Cell membrane</location>
        <topology evidence="1 9">Multi-pass membrane protein</topology>
    </subcellularLocation>
</comment>
<dbReference type="EC" id="2.3.1.269" evidence="9"/>
<evidence type="ECO:0000256" key="6">
    <source>
        <dbReference type="ARBA" id="ARBA00022989"/>
    </source>
</evidence>
<keyword evidence="6 9" id="KW-1133">Transmembrane helix</keyword>
<name>S7V2E9_DESML</name>
<dbReference type="GO" id="GO:0016410">
    <property type="term" value="F:N-acyltransferase activity"/>
    <property type="evidence" value="ECO:0007669"/>
    <property type="project" value="UniProtKB-UniRule"/>
</dbReference>
<dbReference type="eggNOG" id="COG0815">
    <property type="taxonomic scope" value="Bacteria"/>
</dbReference>
<evidence type="ECO:0000256" key="7">
    <source>
        <dbReference type="ARBA" id="ARBA00023136"/>
    </source>
</evidence>
<evidence type="ECO:0000313" key="12">
    <source>
        <dbReference type="Proteomes" id="UP000014977"/>
    </source>
</evidence>
<evidence type="ECO:0000256" key="2">
    <source>
        <dbReference type="ARBA" id="ARBA00010065"/>
    </source>
</evidence>
<comment type="caution">
    <text evidence="11">The sequence shown here is derived from an EMBL/GenBank/DDBJ whole genome shotgun (WGS) entry which is preliminary data.</text>
</comment>
<keyword evidence="8 9" id="KW-0012">Acyltransferase</keyword>
<evidence type="ECO:0000256" key="5">
    <source>
        <dbReference type="ARBA" id="ARBA00022692"/>
    </source>
</evidence>
<organism evidence="11 12">
    <name type="scientific">Desulfococcus multivorans DSM 2059</name>
    <dbReference type="NCBI Taxonomy" id="1121405"/>
    <lineage>
        <taxon>Bacteria</taxon>
        <taxon>Pseudomonadati</taxon>
        <taxon>Thermodesulfobacteriota</taxon>
        <taxon>Desulfobacteria</taxon>
        <taxon>Desulfobacterales</taxon>
        <taxon>Desulfococcaceae</taxon>
        <taxon>Desulfococcus</taxon>
    </lineage>
</organism>
<feature type="transmembrane region" description="Helical" evidence="9">
    <location>
        <begin position="35"/>
        <end position="53"/>
    </location>
</feature>
<dbReference type="InterPro" id="IPR045378">
    <property type="entry name" value="LNT_N"/>
</dbReference>
<dbReference type="Pfam" id="PF00795">
    <property type="entry name" value="CN_hydrolase"/>
    <property type="match status" value="1"/>
</dbReference>
<dbReference type="OrthoDB" id="9804277at2"/>
<comment type="function">
    <text evidence="9">Catalyzes the phospholipid dependent N-acylation of the N-terminal cysteine of apolipoprotein, the last step in lipoprotein maturation.</text>
</comment>
<dbReference type="PANTHER" id="PTHR38686:SF1">
    <property type="entry name" value="APOLIPOPROTEIN N-ACYLTRANSFERASE"/>
    <property type="match status" value="1"/>
</dbReference>
<evidence type="ECO:0000256" key="9">
    <source>
        <dbReference type="HAMAP-Rule" id="MF_01148"/>
    </source>
</evidence>
<dbReference type="GO" id="GO:0005886">
    <property type="term" value="C:plasma membrane"/>
    <property type="evidence" value="ECO:0007669"/>
    <property type="project" value="UniProtKB-SubCell"/>
</dbReference>
<evidence type="ECO:0000256" key="3">
    <source>
        <dbReference type="ARBA" id="ARBA00022475"/>
    </source>
</evidence>
<feature type="transmembrane region" description="Helical" evidence="9">
    <location>
        <begin position="165"/>
        <end position="188"/>
    </location>
</feature>
<evidence type="ECO:0000256" key="1">
    <source>
        <dbReference type="ARBA" id="ARBA00004651"/>
    </source>
</evidence>
<dbReference type="PATRIC" id="fig|1121405.3.peg.2569"/>
<keyword evidence="11" id="KW-0449">Lipoprotein</keyword>
<keyword evidence="7 9" id="KW-0472">Membrane</keyword>
<evidence type="ECO:0000259" key="10">
    <source>
        <dbReference type="PROSITE" id="PS50263"/>
    </source>
</evidence>
<dbReference type="AlphaFoldDB" id="S7V2E9"/>
<dbReference type="EMBL" id="ATHJ01000094">
    <property type="protein sequence ID" value="EPR38788.1"/>
    <property type="molecule type" value="Genomic_DNA"/>
</dbReference>
<proteinExistence type="inferred from homology"/>
<accession>S7V2E9</accession>
<reference evidence="11 12" key="1">
    <citation type="journal article" date="2013" name="Genome Announc.">
        <title>Draft genome sequences for three mercury-methylating, sulfate-reducing bacteria.</title>
        <authorList>
            <person name="Brown S.D."/>
            <person name="Hurt R.A.Jr."/>
            <person name="Gilmour C.C."/>
            <person name="Elias D.A."/>
        </authorList>
    </citation>
    <scope>NUCLEOTIDE SEQUENCE [LARGE SCALE GENOMIC DNA]</scope>
    <source>
        <strain evidence="11 12">DSM 2059</strain>
    </source>
</reference>
<sequence length="535" mass="59341">METLNRYFVERTDDLLAAGAGLLLTAAYPDVDLDWIAWAALVPLLTALKGASVRTAFRRGMVTGMVHYLTLIYWLVHTMRTYGGLPWYLAVPPLFLLSAYLSLYIGVFAAALARIPGVAPAMAAAPMLWTGLEYLRASLLSGFPWELLGYSQYRHLHLIQISDISGVYGVSFLVVMGNAVLFLSFAALTRRPWQGRPIRGRHVLSGLAAVLTAVVGVWGYGVFRLQATGQAVAAAPTLRAAVVQGNIDQMIKWDPAFQEQTVEKYLILSRSITPKADLVVWPETAVPFYFLNEPKLTERVVRGVRESGAYYVIGSPAFEQINGDIAYYNSAYLISPDGRPTGRYDKVHLVPFGEYVPLRQWLPFVRKLVAHVGDFKTGEMGKTLVVEGSERLFSAADRSDIRIGILICYEIIFSDLARAAAKNDARILVNVTNDAWYGRSSAPYQHFSMAVFRAVENRRALIRSANTGISGFVDPTGRIGGMTPLFVDAVLAQNLPVLSEKTVYTRTGDWFAATCLGITLITIMREIFRRKKHER</sequence>
<dbReference type="CDD" id="cd07571">
    <property type="entry name" value="ALP_N-acyl_transferase"/>
    <property type="match status" value="1"/>
</dbReference>
<evidence type="ECO:0000313" key="11">
    <source>
        <dbReference type="EMBL" id="EPR38788.1"/>
    </source>
</evidence>
<keyword evidence="4 9" id="KW-0808">Transferase</keyword>
<keyword evidence="12" id="KW-1185">Reference proteome</keyword>